<reference evidence="2 3" key="1">
    <citation type="journal article" date="2019" name="Commun. Biol.">
        <title>The bagworm genome reveals a unique fibroin gene that provides high tensile strength.</title>
        <authorList>
            <person name="Kono N."/>
            <person name="Nakamura H."/>
            <person name="Ohtoshi R."/>
            <person name="Tomita M."/>
            <person name="Numata K."/>
            <person name="Arakawa K."/>
        </authorList>
    </citation>
    <scope>NUCLEOTIDE SEQUENCE [LARGE SCALE GENOMIC DNA]</scope>
</reference>
<dbReference type="AlphaFoldDB" id="A0A4C1VDM0"/>
<dbReference type="OrthoDB" id="10046738at2759"/>
<evidence type="ECO:0000313" key="3">
    <source>
        <dbReference type="Proteomes" id="UP000299102"/>
    </source>
</evidence>
<sequence>MDLDEPDDPRPQPDSPEPENTPSEADPMESQTGNSNSIAASIFDIKYDQQVSDYCDLVLKSFNKDVLPYHFGVQVCSREDLIANHTSPKNVNNDLAKVVEEKNWNRKKWIFRPLTSNDVVDFPELTERDLKILLEEEEEGSYQLSQTVSYLAELCS</sequence>
<keyword evidence="3" id="KW-1185">Reference proteome</keyword>
<dbReference type="Proteomes" id="UP000299102">
    <property type="component" value="Unassembled WGS sequence"/>
</dbReference>
<organism evidence="2 3">
    <name type="scientific">Eumeta variegata</name>
    <name type="common">Bagworm moth</name>
    <name type="synonym">Eumeta japonica</name>
    <dbReference type="NCBI Taxonomy" id="151549"/>
    <lineage>
        <taxon>Eukaryota</taxon>
        <taxon>Metazoa</taxon>
        <taxon>Ecdysozoa</taxon>
        <taxon>Arthropoda</taxon>
        <taxon>Hexapoda</taxon>
        <taxon>Insecta</taxon>
        <taxon>Pterygota</taxon>
        <taxon>Neoptera</taxon>
        <taxon>Endopterygota</taxon>
        <taxon>Lepidoptera</taxon>
        <taxon>Glossata</taxon>
        <taxon>Ditrysia</taxon>
        <taxon>Tineoidea</taxon>
        <taxon>Psychidae</taxon>
        <taxon>Oiketicinae</taxon>
        <taxon>Eumeta</taxon>
    </lineage>
</organism>
<evidence type="ECO:0000256" key="1">
    <source>
        <dbReference type="SAM" id="MobiDB-lite"/>
    </source>
</evidence>
<feature type="region of interest" description="Disordered" evidence="1">
    <location>
        <begin position="1"/>
        <end position="34"/>
    </location>
</feature>
<accession>A0A4C1VDM0</accession>
<comment type="caution">
    <text evidence="2">The sequence shown here is derived from an EMBL/GenBank/DDBJ whole genome shotgun (WGS) entry which is preliminary data.</text>
</comment>
<feature type="compositionally biased region" description="Polar residues" evidence="1">
    <location>
        <begin position="18"/>
        <end position="34"/>
    </location>
</feature>
<proteinExistence type="predicted"/>
<protein>
    <submittedName>
        <fullName evidence="2">Uncharacterized protein</fullName>
    </submittedName>
</protein>
<evidence type="ECO:0000313" key="2">
    <source>
        <dbReference type="EMBL" id="GBP36044.1"/>
    </source>
</evidence>
<gene>
    <name evidence="2" type="ORF">EVAR_29174_1</name>
</gene>
<dbReference type="EMBL" id="BGZK01000313">
    <property type="protein sequence ID" value="GBP36044.1"/>
    <property type="molecule type" value="Genomic_DNA"/>
</dbReference>
<name>A0A4C1VDM0_EUMVA</name>